<dbReference type="RefSeq" id="WP_189780752.1">
    <property type="nucleotide sequence ID" value="NZ_BNAT01000002.1"/>
</dbReference>
<comment type="caution">
    <text evidence="9">The sequence shown here is derived from an EMBL/GenBank/DDBJ whole genome shotgun (WGS) entry which is preliminary data.</text>
</comment>
<dbReference type="InterPro" id="IPR052905">
    <property type="entry name" value="LD-transpeptidase_YkuD-like"/>
</dbReference>
<feature type="chain" id="PRO_5039724589" description="L,D-TPase catalytic domain-containing protein" evidence="7">
    <location>
        <begin position="30"/>
        <end position="336"/>
    </location>
</feature>
<dbReference type="Pfam" id="PF01471">
    <property type="entry name" value="PG_binding_1"/>
    <property type="match status" value="2"/>
</dbReference>
<dbReference type="InterPro" id="IPR038063">
    <property type="entry name" value="Transpep_catalytic_dom"/>
</dbReference>
<dbReference type="Pfam" id="PF03734">
    <property type="entry name" value="YkuD"/>
    <property type="match status" value="1"/>
</dbReference>
<evidence type="ECO:0000256" key="4">
    <source>
        <dbReference type="ARBA" id="ARBA00022984"/>
    </source>
</evidence>
<evidence type="ECO:0000256" key="7">
    <source>
        <dbReference type="SAM" id="SignalP"/>
    </source>
</evidence>
<keyword evidence="10" id="KW-1185">Reference proteome</keyword>
<feature type="active site" description="Nucleophile" evidence="6">
    <location>
        <position position="308"/>
    </location>
</feature>
<dbReference type="SUPFAM" id="SSF141523">
    <property type="entry name" value="L,D-transpeptidase catalytic domain-like"/>
    <property type="match status" value="1"/>
</dbReference>
<evidence type="ECO:0000256" key="2">
    <source>
        <dbReference type="ARBA" id="ARBA00022679"/>
    </source>
</evidence>
<sequence length="336" mass="34717">MSTSIQPRRHIAAAAALAAALAVGITATAPLDTAEAQPAAAANAAAAASWPTVKSGHRGADVTTVQLLLNARGYSLKADGVFGSGTAAKVKSFQKAKGLTADGIVGPNTWSKLIVTVRTGSKGNAVKALQLQLTHNGYTTNADGAFGARTAEKVRAFQKAKGLKADGIAGPNTWAALVRGGGGSGGGSGPVTLKFDKGTNTNSRLYVLKGGKVIASYRAGSGVTTNECTTAKGWLPTATYSIGGHWKNYNGSLIKGYAIRLADKRCNNGTGTLRTELFIHSEMTSSGGQGSTEQRRWDGVGDYKSNGCIKLHPNDIKSLFKVLDKNGWPKSLSVVN</sequence>
<keyword evidence="3 6" id="KW-0133">Cell shape</keyword>
<comment type="pathway">
    <text evidence="1 6">Cell wall biogenesis; peptidoglycan biosynthesis.</text>
</comment>
<evidence type="ECO:0000256" key="3">
    <source>
        <dbReference type="ARBA" id="ARBA00022960"/>
    </source>
</evidence>
<keyword evidence="5 6" id="KW-0961">Cell wall biogenesis/degradation</keyword>
<dbReference type="AlphaFoldDB" id="A0A919GCI4"/>
<dbReference type="SUPFAM" id="SSF47090">
    <property type="entry name" value="PGBD-like"/>
    <property type="match status" value="2"/>
</dbReference>
<evidence type="ECO:0000313" key="9">
    <source>
        <dbReference type="EMBL" id="GHH82142.1"/>
    </source>
</evidence>
<evidence type="ECO:0000256" key="5">
    <source>
        <dbReference type="ARBA" id="ARBA00023316"/>
    </source>
</evidence>
<dbReference type="InterPro" id="IPR036366">
    <property type="entry name" value="PGBDSf"/>
</dbReference>
<feature type="domain" description="L,D-TPase catalytic" evidence="8">
    <location>
        <begin position="194"/>
        <end position="333"/>
    </location>
</feature>
<dbReference type="PROSITE" id="PS52029">
    <property type="entry name" value="LD_TPASE"/>
    <property type="match status" value="1"/>
</dbReference>
<dbReference type="InterPro" id="IPR002477">
    <property type="entry name" value="Peptidoglycan-bd-like"/>
</dbReference>
<dbReference type="PROSITE" id="PS51318">
    <property type="entry name" value="TAT"/>
    <property type="match status" value="1"/>
</dbReference>
<organism evidence="9 10">
    <name type="scientific">Streptomyces capitiformicae</name>
    <dbReference type="NCBI Taxonomy" id="2014920"/>
    <lineage>
        <taxon>Bacteria</taxon>
        <taxon>Bacillati</taxon>
        <taxon>Actinomycetota</taxon>
        <taxon>Actinomycetes</taxon>
        <taxon>Kitasatosporales</taxon>
        <taxon>Streptomycetaceae</taxon>
        <taxon>Streptomyces</taxon>
    </lineage>
</organism>
<dbReference type="Gene3D" id="1.10.101.10">
    <property type="entry name" value="PGBD-like superfamily/PGBD"/>
    <property type="match status" value="2"/>
</dbReference>
<gene>
    <name evidence="9" type="ORF">GCM10017771_05520</name>
</gene>
<feature type="active site" description="Proton donor/acceptor" evidence="6">
    <location>
        <position position="280"/>
    </location>
</feature>
<name>A0A919GCI4_9ACTN</name>
<dbReference type="InterPro" id="IPR036365">
    <property type="entry name" value="PGBD-like_sf"/>
</dbReference>
<dbReference type="PANTHER" id="PTHR41533:SF2">
    <property type="entry name" value="BLR7131 PROTEIN"/>
    <property type="match status" value="1"/>
</dbReference>
<keyword evidence="4 6" id="KW-0573">Peptidoglycan synthesis</keyword>
<keyword evidence="7" id="KW-0732">Signal</keyword>
<dbReference type="InterPro" id="IPR006311">
    <property type="entry name" value="TAT_signal"/>
</dbReference>
<protein>
    <recommendedName>
        <fullName evidence="8">L,D-TPase catalytic domain-containing protein</fullName>
    </recommendedName>
</protein>
<proteinExistence type="predicted"/>
<dbReference type="Proteomes" id="UP000603227">
    <property type="component" value="Unassembled WGS sequence"/>
</dbReference>
<dbReference type="Gene3D" id="2.40.440.10">
    <property type="entry name" value="L,D-transpeptidase catalytic domain-like"/>
    <property type="match status" value="1"/>
</dbReference>
<dbReference type="EMBL" id="BNAT01000002">
    <property type="protein sequence ID" value="GHH82142.1"/>
    <property type="molecule type" value="Genomic_DNA"/>
</dbReference>
<evidence type="ECO:0000256" key="1">
    <source>
        <dbReference type="ARBA" id="ARBA00004752"/>
    </source>
</evidence>
<evidence type="ECO:0000313" key="10">
    <source>
        <dbReference type="Proteomes" id="UP000603227"/>
    </source>
</evidence>
<dbReference type="GO" id="GO:0008360">
    <property type="term" value="P:regulation of cell shape"/>
    <property type="evidence" value="ECO:0007669"/>
    <property type="project" value="UniProtKB-UniRule"/>
</dbReference>
<dbReference type="CDD" id="cd16913">
    <property type="entry name" value="YkuD_like"/>
    <property type="match status" value="1"/>
</dbReference>
<feature type="signal peptide" evidence="7">
    <location>
        <begin position="1"/>
        <end position="29"/>
    </location>
</feature>
<evidence type="ECO:0000256" key="6">
    <source>
        <dbReference type="PROSITE-ProRule" id="PRU01373"/>
    </source>
</evidence>
<dbReference type="GO" id="GO:0009252">
    <property type="term" value="P:peptidoglycan biosynthetic process"/>
    <property type="evidence" value="ECO:0007669"/>
    <property type="project" value="UniProtKB-KW"/>
</dbReference>
<dbReference type="InterPro" id="IPR005490">
    <property type="entry name" value="LD_TPept_cat_dom"/>
</dbReference>
<evidence type="ECO:0000259" key="8">
    <source>
        <dbReference type="PROSITE" id="PS52029"/>
    </source>
</evidence>
<reference evidence="9" key="1">
    <citation type="journal article" date="2014" name="Int. J. Syst. Evol. Microbiol.">
        <title>Complete genome sequence of Corynebacterium casei LMG S-19264T (=DSM 44701T), isolated from a smear-ripened cheese.</title>
        <authorList>
            <consortium name="US DOE Joint Genome Institute (JGI-PGF)"/>
            <person name="Walter F."/>
            <person name="Albersmeier A."/>
            <person name="Kalinowski J."/>
            <person name="Ruckert C."/>
        </authorList>
    </citation>
    <scope>NUCLEOTIDE SEQUENCE</scope>
    <source>
        <strain evidence="9">CGMCC 4.7403</strain>
    </source>
</reference>
<keyword evidence="2" id="KW-0808">Transferase</keyword>
<dbReference type="GO" id="GO:0016740">
    <property type="term" value="F:transferase activity"/>
    <property type="evidence" value="ECO:0007669"/>
    <property type="project" value="UniProtKB-KW"/>
</dbReference>
<dbReference type="GO" id="GO:0071555">
    <property type="term" value="P:cell wall organization"/>
    <property type="evidence" value="ECO:0007669"/>
    <property type="project" value="UniProtKB-UniRule"/>
</dbReference>
<accession>A0A919GCI4</accession>
<reference evidence="9" key="2">
    <citation type="submission" date="2020-09" db="EMBL/GenBank/DDBJ databases">
        <authorList>
            <person name="Sun Q."/>
            <person name="Zhou Y."/>
        </authorList>
    </citation>
    <scope>NUCLEOTIDE SEQUENCE</scope>
    <source>
        <strain evidence="9">CGMCC 4.7403</strain>
    </source>
</reference>
<dbReference type="PANTHER" id="PTHR41533">
    <property type="entry name" value="L,D-TRANSPEPTIDASE HI_1667-RELATED"/>
    <property type="match status" value="1"/>
</dbReference>